<feature type="chain" id="PRO_5037755872" evidence="1">
    <location>
        <begin position="20"/>
        <end position="175"/>
    </location>
</feature>
<sequence>MRVKFLAGLGLASALTLNAALPAIAMSPMSKTVVPMVLPMNINTAEGEWEMYVPDRNPSRALYGGRLKAMDVYVAKMYEVSHHMCSTGRQSPQLSWRFRAAQGPGKSFRITCKAAGQVARAYGLGDREATPIYFSYEEAGGERKTVNIPILKISSGQKLTDWVAFTANLRNANNR</sequence>
<gene>
    <name evidence="2" type="ORF">IQ266_25440</name>
</gene>
<dbReference type="AlphaFoldDB" id="A0A928VV07"/>
<evidence type="ECO:0000313" key="3">
    <source>
        <dbReference type="Proteomes" id="UP000625316"/>
    </source>
</evidence>
<accession>A0A928VV07</accession>
<organism evidence="2 3">
    <name type="scientific">Romeriopsis navalis LEGE 11480</name>
    <dbReference type="NCBI Taxonomy" id="2777977"/>
    <lineage>
        <taxon>Bacteria</taxon>
        <taxon>Bacillati</taxon>
        <taxon>Cyanobacteriota</taxon>
        <taxon>Cyanophyceae</taxon>
        <taxon>Leptolyngbyales</taxon>
        <taxon>Leptolyngbyaceae</taxon>
        <taxon>Romeriopsis</taxon>
        <taxon>Romeriopsis navalis</taxon>
    </lineage>
</organism>
<comment type="caution">
    <text evidence="2">The sequence shown here is derived from an EMBL/GenBank/DDBJ whole genome shotgun (WGS) entry which is preliminary data.</text>
</comment>
<protein>
    <submittedName>
        <fullName evidence="2">Uncharacterized protein</fullName>
    </submittedName>
</protein>
<dbReference type="EMBL" id="JADEXQ010000149">
    <property type="protein sequence ID" value="MBE9033085.1"/>
    <property type="molecule type" value="Genomic_DNA"/>
</dbReference>
<reference evidence="2" key="1">
    <citation type="submission" date="2020-10" db="EMBL/GenBank/DDBJ databases">
        <authorList>
            <person name="Castelo-Branco R."/>
            <person name="Eusebio N."/>
            <person name="Adriana R."/>
            <person name="Vieira A."/>
            <person name="Brugerolle De Fraissinette N."/>
            <person name="Rezende De Castro R."/>
            <person name="Schneider M.P."/>
            <person name="Vasconcelos V."/>
            <person name="Leao P.N."/>
        </authorList>
    </citation>
    <scope>NUCLEOTIDE SEQUENCE</scope>
    <source>
        <strain evidence="2">LEGE 11480</strain>
    </source>
</reference>
<evidence type="ECO:0000313" key="2">
    <source>
        <dbReference type="EMBL" id="MBE9033085.1"/>
    </source>
</evidence>
<keyword evidence="1" id="KW-0732">Signal</keyword>
<proteinExistence type="predicted"/>
<name>A0A928VV07_9CYAN</name>
<feature type="signal peptide" evidence="1">
    <location>
        <begin position="1"/>
        <end position="19"/>
    </location>
</feature>
<evidence type="ECO:0000256" key="1">
    <source>
        <dbReference type="SAM" id="SignalP"/>
    </source>
</evidence>
<dbReference type="Proteomes" id="UP000625316">
    <property type="component" value="Unassembled WGS sequence"/>
</dbReference>
<keyword evidence="3" id="KW-1185">Reference proteome</keyword>
<dbReference type="RefSeq" id="WP_264327896.1">
    <property type="nucleotide sequence ID" value="NZ_JADEXQ010000149.1"/>
</dbReference>